<name>A0A7C5Q9P6_AQUAO</name>
<dbReference type="Proteomes" id="UP000885792">
    <property type="component" value="Unassembled WGS sequence"/>
</dbReference>
<dbReference type="EMBL" id="DRNB01000177">
    <property type="protein sequence ID" value="HHJ64239.1"/>
    <property type="molecule type" value="Genomic_DNA"/>
</dbReference>
<dbReference type="SUPFAM" id="SSF52540">
    <property type="entry name" value="P-loop containing nucleoside triphosphate hydrolases"/>
    <property type="match status" value="1"/>
</dbReference>
<keyword evidence="1" id="KW-0547">Nucleotide-binding</keyword>
<reference evidence="1" key="1">
    <citation type="journal article" date="2020" name="mSystems">
        <title>Genome- and Community-Level Interaction Insights into Carbon Utilization and Element Cycling Functions of Hydrothermarchaeota in Hydrothermal Sediment.</title>
        <authorList>
            <person name="Zhou Z."/>
            <person name="Liu Y."/>
            <person name="Xu W."/>
            <person name="Pan J."/>
            <person name="Luo Z.H."/>
            <person name="Li M."/>
        </authorList>
    </citation>
    <scope>NUCLEOTIDE SEQUENCE [LARGE SCALE GENOMIC DNA]</scope>
    <source>
        <strain evidence="1">HyVt-501</strain>
    </source>
</reference>
<dbReference type="PANTHER" id="PTHR30121">
    <property type="entry name" value="UNCHARACTERIZED PROTEIN YJGR-RELATED"/>
    <property type="match status" value="1"/>
</dbReference>
<dbReference type="InterPro" id="IPR051162">
    <property type="entry name" value="T4SS_component"/>
</dbReference>
<gene>
    <name evidence="1" type="ORF">ENJ61_04950</name>
</gene>
<dbReference type="PANTHER" id="PTHR30121:SF6">
    <property type="entry name" value="SLR6007 PROTEIN"/>
    <property type="match status" value="1"/>
</dbReference>
<dbReference type="Gene3D" id="3.40.50.300">
    <property type="entry name" value="P-loop containing nucleotide triphosphate hydrolases"/>
    <property type="match status" value="1"/>
</dbReference>
<accession>A0A7C5Q9P6</accession>
<organism evidence="1">
    <name type="scientific">Aquifex aeolicus</name>
    <dbReference type="NCBI Taxonomy" id="63363"/>
    <lineage>
        <taxon>Bacteria</taxon>
        <taxon>Pseudomonadati</taxon>
        <taxon>Aquificota</taxon>
        <taxon>Aquificia</taxon>
        <taxon>Aquificales</taxon>
        <taxon>Aquificaceae</taxon>
        <taxon>Aquifex</taxon>
    </lineage>
</organism>
<dbReference type="AlphaFoldDB" id="A0A7C5Q9P6"/>
<sequence length="553" mass="62983">MKPVGIVLGTKPSNPLEFWVGVERGSFLQLDDVVVVHSEVDGTSRRIRFYGLVHEVQKHLEGVELAYEARLVTDGIVPASIAYVAKITVTRIEPEVFVPPTPGDPVFKAEGEELDRALYYDGMRCRIPAGLSRSGEVVYLNYDFLNGREGAHVSISGMSGVATKTSYALFLLYAIFQKADDRNRIHGLIFNVKGKDLLWIDRRNRRFGGRFEEEFRRMDLDPRPFANVGFFAPPERPGSDVPATRDRLEGVNPYRWSMKEFAQEGLLRFLFAEGDEGTSSLHYVIDRVTEKLQQLARNSPHEVLTDESGREIDSLDRLREMLQEVIEDRESRADTDRYREWFGTAATSTAYAFLRRFHHAAVHCRSLIHGDQSRPIDWRRNQLTVIDISDLHGIAKMFVVGSILKRVFREKEESGNPYPKIFVVLDELNKYAPKDRWSPIKDILLDIAERGRSLGVILIGAQQTASEVEKRIVANAAVKVTGRLDSSEVLSKEYEFLTGNFRQRAIMLKKGSMILYQPDIPNPLMITFPLGPWATKKEEAVEEVHVPEEFDHF</sequence>
<comment type="caution">
    <text evidence="1">The sequence shown here is derived from an EMBL/GenBank/DDBJ whole genome shotgun (WGS) entry which is preliminary data.</text>
</comment>
<keyword evidence="1" id="KW-0067">ATP-binding</keyword>
<evidence type="ECO:0000313" key="1">
    <source>
        <dbReference type="EMBL" id="HHJ64239.1"/>
    </source>
</evidence>
<dbReference type="InterPro" id="IPR027417">
    <property type="entry name" value="P-loop_NTPase"/>
</dbReference>
<protein>
    <submittedName>
        <fullName evidence="1">ATP-binding protein</fullName>
    </submittedName>
</protein>
<dbReference type="GO" id="GO:0005524">
    <property type="term" value="F:ATP binding"/>
    <property type="evidence" value="ECO:0007669"/>
    <property type="project" value="UniProtKB-KW"/>
</dbReference>
<proteinExistence type="predicted"/>